<dbReference type="SUPFAM" id="SSF51182">
    <property type="entry name" value="RmlC-like cupins"/>
    <property type="match status" value="2"/>
</dbReference>
<name>A0AAW1Y9R7_RUBAR</name>
<dbReference type="AlphaFoldDB" id="A0AAW1Y9R7"/>
<organism evidence="4 5">
    <name type="scientific">Rubus argutus</name>
    <name type="common">Southern blackberry</name>
    <dbReference type="NCBI Taxonomy" id="59490"/>
    <lineage>
        <taxon>Eukaryota</taxon>
        <taxon>Viridiplantae</taxon>
        <taxon>Streptophyta</taxon>
        <taxon>Embryophyta</taxon>
        <taxon>Tracheophyta</taxon>
        <taxon>Spermatophyta</taxon>
        <taxon>Magnoliopsida</taxon>
        <taxon>eudicotyledons</taxon>
        <taxon>Gunneridae</taxon>
        <taxon>Pentapetalae</taxon>
        <taxon>rosids</taxon>
        <taxon>fabids</taxon>
        <taxon>Rosales</taxon>
        <taxon>Rosaceae</taxon>
        <taxon>Rosoideae</taxon>
        <taxon>Rosoideae incertae sedis</taxon>
        <taxon>Rubus</taxon>
    </lineage>
</organism>
<gene>
    <name evidence="4" type="ORF">M0R45_010789</name>
</gene>
<dbReference type="InterPro" id="IPR006045">
    <property type="entry name" value="Cupin_1"/>
</dbReference>
<dbReference type="PANTHER" id="PTHR31189">
    <property type="entry name" value="OS03G0336100 PROTEIN-RELATED"/>
    <property type="match status" value="1"/>
</dbReference>
<dbReference type="InterPro" id="IPR050253">
    <property type="entry name" value="Seed_Storage-Functional"/>
</dbReference>
<dbReference type="EMBL" id="JBEDUW010000002">
    <property type="protein sequence ID" value="KAK9945265.1"/>
    <property type="molecule type" value="Genomic_DNA"/>
</dbReference>
<feature type="region of interest" description="Disordered" evidence="1">
    <location>
        <begin position="66"/>
        <end position="96"/>
    </location>
</feature>
<reference evidence="4 5" key="1">
    <citation type="journal article" date="2023" name="G3 (Bethesda)">
        <title>A chromosome-length genome assembly and annotation of blackberry (Rubus argutus, cv. 'Hillquist').</title>
        <authorList>
            <person name="Bruna T."/>
            <person name="Aryal R."/>
            <person name="Dudchenko O."/>
            <person name="Sargent D.J."/>
            <person name="Mead D."/>
            <person name="Buti M."/>
            <person name="Cavallini A."/>
            <person name="Hytonen T."/>
            <person name="Andres J."/>
            <person name="Pham M."/>
            <person name="Weisz D."/>
            <person name="Mascagni F."/>
            <person name="Usai G."/>
            <person name="Natali L."/>
            <person name="Bassil N."/>
            <person name="Fernandez G.E."/>
            <person name="Lomsadze A."/>
            <person name="Armour M."/>
            <person name="Olukolu B."/>
            <person name="Poorten T."/>
            <person name="Britton C."/>
            <person name="Davik J."/>
            <person name="Ashrafi H."/>
            <person name="Aiden E.L."/>
            <person name="Borodovsky M."/>
            <person name="Worthington M."/>
        </authorList>
    </citation>
    <scope>NUCLEOTIDE SEQUENCE [LARGE SCALE GENOMIC DNA]</scope>
    <source>
        <strain evidence="4">PI 553951</strain>
    </source>
</reference>
<dbReference type="CDD" id="cd02245">
    <property type="entry name" value="cupin_7S_vicilin-like_C"/>
    <property type="match status" value="1"/>
</dbReference>
<comment type="caution">
    <text evidence="4">The sequence shown here is derived from an EMBL/GenBank/DDBJ whole genome shotgun (WGS) entry which is preliminary data.</text>
</comment>
<evidence type="ECO:0000256" key="2">
    <source>
        <dbReference type="SAM" id="SignalP"/>
    </source>
</evidence>
<accession>A0AAW1Y9R7</accession>
<feature type="domain" description="Cupin type-1" evidence="3">
    <location>
        <begin position="311"/>
        <end position="475"/>
    </location>
</feature>
<evidence type="ECO:0000313" key="4">
    <source>
        <dbReference type="EMBL" id="KAK9945265.1"/>
    </source>
</evidence>
<sequence>MGWKSKLCTVLLLLSVLLAVNASLDYTEKDPELKQCKDQCRHQRSFDQQQRQHCEQRCDDYIKQKRKQEKQQREGGEGGTSFNKYDQEQQQQQQQQNPYLFEDEDFETEIETEQGRVQVLQKFTEKSNLLRGIENFRIGVLVTKPHSFIAPHHLDADCVLFVFQGRPTITMVRGEKRESHDLERGDILRVPAGTPVYMINRDENEKLIIVELLHPVSLPDHFEAFYEGGGEKPESFFKAFSREVVEAAFKTETDELEKLFRQQRQGRIVRASKQQIEKLSHPTRHGREGFWPFHGDEPSTPISTSSKTGPFNLFKKHPSQSNQHGRLFEADSDDFEQLKDLDLRVSFANITRGSMTALQFNSRSTKIAFVLDGEGFFEMACPHLASQESSQQQTSDRPRYQNVRGDLRRGAVFVVPAGHPLTTIASRKGNLQVICFEMNAKGNVKFPLAGKKNVVSQFEREAKELAFGVPVTEVDRIFNKQTGEFFLEGPNNQEQGRLWSVV</sequence>
<dbReference type="Pfam" id="PF00190">
    <property type="entry name" value="Cupin_1"/>
    <property type="match status" value="2"/>
</dbReference>
<dbReference type="CDD" id="cd02244">
    <property type="entry name" value="cupin_7S_vicilin-like_N"/>
    <property type="match status" value="1"/>
</dbReference>
<dbReference type="InterPro" id="IPR014710">
    <property type="entry name" value="RmlC-like_jellyroll"/>
</dbReference>
<dbReference type="Gene3D" id="2.60.120.10">
    <property type="entry name" value="Jelly Rolls"/>
    <property type="match status" value="2"/>
</dbReference>
<feature type="chain" id="PRO_5043632160" description="Cupin type-1 domain-containing protein" evidence="2">
    <location>
        <begin position="23"/>
        <end position="502"/>
    </location>
</feature>
<evidence type="ECO:0000256" key="1">
    <source>
        <dbReference type="SAM" id="MobiDB-lite"/>
    </source>
</evidence>
<keyword evidence="2" id="KW-0732">Signal</keyword>
<dbReference type="InterPro" id="IPR011051">
    <property type="entry name" value="RmlC_Cupin_sf"/>
</dbReference>
<feature type="compositionally biased region" description="Basic and acidic residues" evidence="1">
    <location>
        <begin position="66"/>
        <end position="76"/>
    </location>
</feature>
<evidence type="ECO:0000259" key="3">
    <source>
        <dbReference type="SMART" id="SM00835"/>
    </source>
</evidence>
<feature type="domain" description="Cupin type-1" evidence="3">
    <location>
        <begin position="127"/>
        <end position="257"/>
    </location>
</feature>
<feature type="signal peptide" evidence="2">
    <location>
        <begin position="1"/>
        <end position="22"/>
    </location>
</feature>
<dbReference type="PANTHER" id="PTHR31189:SF13">
    <property type="entry name" value="CUPINCIN"/>
    <property type="match status" value="1"/>
</dbReference>
<keyword evidence="5" id="KW-1185">Reference proteome</keyword>
<proteinExistence type="predicted"/>
<evidence type="ECO:0000313" key="5">
    <source>
        <dbReference type="Proteomes" id="UP001457282"/>
    </source>
</evidence>
<protein>
    <recommendedName>
        <fullName evidence="3">Cupin type-1 domain-containing protein</fullName>
    </recommendedName>
</protein>
<dbReference type="Proteomes" id="UP001457282">
    <property type="component" value="Unassembled WGS sequence"/>
</dbReference>
<dbReference type="SMART" id="SM00835">
    <property type="entry name" value="Cupin_1"/>
    <property type="match status" value="2"/>
</dbReference>